<sequence length="248" mass="28502">MGGSVVVDLLCKLPAKCYNVYFDNLFTSLPLIETLKEIGMHGTGTVRQNRLQACPLAPATEVKKKDRGFSESVIDTSSGLLICCWNYNSVVTLVSSLFGVLPKSTARRWSRKLNKEVQVPVPLLVSKYNQNMGGTDRMDENISYYRPSIRINKWWWPMFIAQIQYRLHNAWKIYRLSAAYKQDPLDDLAFTRRIARALLISNRQQRIITGPGRFQPIKSRIPEDVRFDGRNHFLYSGNTHAYIVGRKQ</sequence>
<evidence type="ECO:0000259" key="1">
    <source>
        <dbReference type="Pfam" id="PF13843"/>
    </source>
</evidence>
<accession>A0AAN8JHF8</accession>
<keyword evidence="3" id="KW-1185">Reference proteome</keyword>
<evidence type="ECO:0000313" key="2">
    <source>
        <dbReference type="EMBL" id="KAK6175743.1"/>
    </source>
</evidence>
<protein>
    <recommendedName>
        <fullName evidence="1">PiggyBac transposable element-derived protein domain-containing protein</fullName>
    </recommendedName>
</protein>
<evidence type="ECO:0000313" key="3">
    <source>
        <dbReference type="Proteomes" id="UP001347796"/>
    </source>
</evidence>
<dbReference type="InterPro" id="IPR029526">
    <property type="entry name" value="PGBD"/>
</dbReference>
<dbReference type="EMBL" id="JAZGQO010000010">
    <property type="protein sequence ID" value="KAK6175743.1"/>
    <property type="molecule type" value="Genomic_DNA"/>
</dbReference>
<dbReference type="Proteomes" id="UP001347796">
    <property type="component" value="Unassembled WGS sequence"/>
</dbReference>
<dbReference type="AlphaFoldDB" id="A0AAN8JHF8"/>
<comment type="caution">
    <text evidence="2">The sequence shown here is derived from an EMBL/GenBank/DDBJ whole genome shotgun (WGS) entry which is preliminary data.</text>
</comment>
<dbReference type="PANTHER" id="PTHR47272:SF1">
    <property type="entry name" value="PIGGYBAC TRANSPOSABLE ELEMENT-DERIVED PROTEIN 3-LIKE"/>
    <property type="match status" value="1"/>
</dbReference>
<dbReference type="Pfam" id="PF13843">
    <property type="entry name" value="DDE_Tnp_1_7"/>
    <property type="match status" value="1"/>
</dbReference>
<gene>
    <name evidence="2" type="ORF">SNE40_014136</name>
</gene>
<dbReference type="PANTHER" id="PTHR47272">
    <property type="entry name" value="DDE_TNP_1_7 DOMAIN-CONTAINING PROTEIN"/>
    <property type="match status" value="1"/>
</dbReference>
<name>A0AAN8JHF8_PATCE</name>
<proteinExistence type="predicted"/>
<reference evidence="2 3" key="1">
    <citation type="submission" date="2024-01" db="EMBL/GenBank/DDBJ databases">
        <title>The genome of the rayed Mediterranean limpet Patella caerulea (Linnaeus, 1758).</title>
        <authorList>
            <person name="Anh-Thu Weber A."/>
            <person name="Halstead-Nussloch G."/>
        </authorList>
    </citation>
    <scope>NUCLEOTIDE SEQUENCE [LARGE SCALE GENOMIC DNA]</scope>
    <source>
        <strain evidence="2">AATW-2023a</strain>
        <tissue evidence="2">Whole specimen</tissue>
    </source>
</reference>
<organism evidence="2 3">
    <name type="scientific">Patella caerulea</name>
    <name type="common">Rayed Mediterranean limpet</name>
    <dbReference type="NCBI Taxonomy" id="87958"/>
    <lineage>
        <taxon>Eukaryota</taxon>
        <taxon>Metazoa</taxon>
        <taxon>Spiralia</taxon>
        <taxon>Lophotrochozoa</taxon>
        <taxon>Mollusca</taxon>
        <taxon>Gastropoda</taxon>
        <taxon>Patellogastropoda</taxon>
        <taxon>Patelloidea</taxon>
        <taxon>Patellidae</taxon>
        <taxon>Patella</taxon>
    </lineage>
</organism>
<feature type="domain" description="PiggyBac transposable element-derived protein" evidence="1">
    <location>
        <begin position="3"/>
        <end position="171"/>
    </location>
</feature>